<feature type="domain" description="TrwC relaxase" evidence="2">
    <location>
        <begin position="42"/>
        <end position="350"/>
    </location>
</feature>
<name>A0A2S6NG88_9HYPH</name>
<organism evidence="3 4">
    <name type="scientific">Rhodoblastus sphagnicola</name>
    <dbReference type="NCBI Taxonomy" id="333368"/>
    <lineage>
        <taxon>Bacteria</taxon>
        <taxon>Pseudomonadati</taxon>
        <taxon>Pseudomonadota</taxon>
        <taxon>Alphaproteobacteria</taxon>
        <taxon>Hyphomicrobiales</taxon>
        <taxon>Rhodoblastaceae</taxon>
        <taxon>Rhodoblastus</taxon>
    </lineage>
</organism>
<dbReference type="AlphaFoldDB" id="A0A2S6NG88"/>
<dbReference type="Proteomes" id="UP000239089">
    <property type="component" value="Unassembled WGS sequence"/>
</dbReference>
<dbReference type="SUPFAM" id="SSF55464">
    <property type="entry name" value="Origin of replication-binding domain, RBD-like"/>
    <property type="match status" value="1"/>
</dbReference>
<dbReference type="Pfam" id="PF08751">
    <property type="entry name" value="TrwC"/>
    <property type="match status" value="1"/>
</dbReference>
<evidence type="ECO:0000313" key="4">
    <source>
        <dbReference type="Proteomes" id="UP000239089"/>
    </source>
</evidence>
<comment type="caution">
    <text evidence="3">The sequence shown here is derived from an EMBL/GenBank/DDBJ whole genome shotgun (WGS) entry which is preliminary data.</text>
</comment>
<feature type="region of interest" description="Disordered" evidence="1">
    <location>
        <begin position="1019"/>
        <end position="1054"/>
    </location>
</feature>
<dbReference type="EMBL" id="NHSJ01000014">
    <property type="protein sequence ID" value="PPQ33665.1"/>
    <property type="molecule type" value="Genomic_DNA"/>
</dbReference>
<sequence length="1054" mass="114276">MIMLNFAKVAASSDGAKIRAYLTQDAPEPQHASLTVAGIDPAGRNLDSGETLTNYYTGRGEAATWREDMPASVAAALGIDSTKGRPRYAELDPLFEARRADTGEAWSRTQRTNSGFDFVFAPHKSVSLAAEFAASEAERRLIWEAIHRANDDALRYAAEDLGQARKGKGGLKGVEAGAIGWVTFAHDAARPTLALQDGAGGGTYLVDAPIAGDPHFHLHNFIPNLVVTEDGRVGSIDARVITANKVHELGAVFQTYLAQNLRDLGVRVGYDEKEEAIVALDVPEEAVTQFSKRDRQVIGDAKRYAAESALEWEELSLDKKKELLHEASAAGRLGKTKDEAREVWRAQAAEIGWKHDTVLVAAPQPVISDAERHEAAYDLATKNLSREFVTAAVLDRDRLRVHAARGLISVGAPAGRKDVDAVVDLIEQHGFNHEGVHVSLISGKLERGERISNSLQVHIEQAVSEKARNAALDHSSDLTDARLRSAIAALEASGQGITFSPEQSAAIYALGGGGKLSLLTGVAGAGKTTLLSPLVDAWRDEGRRVVGMSTAWRQADALKDAGIGETFALQPLLKAIEAGEFQPDARTVLVIDEVSQIGPRPMLKLLELQAATGMTIKMLGDREQVQSIEAGDTIELLRRVLPKTSMPEVLTAVRQRSDRDREIASLFRKGDAETALEMKRDDGTATLVEGDYDQVVKAVADLYMQRSDALKAQDPSLSVTITTLTNAEAADISLAIRERLKARGEIGSDEATYKSVVYRGDKPEMFDLPIATGDRLRLFRQTRIKSGQGFISIGNNGDVVDVLGKTTNGLVLRNARGVTANVDWRTLSDKTTGRLLLGPGRAFTIDAAQGMSIKGEHINALPRGTAGTTAFKMYTAESRATGRTHTVISKGAILAAVQRSRALGDRTPIREDDLWRRVEKDVSQKPYKALAIDLLDKGRKQRDRAIVDGLKQHKVLDDAERIEAERAKPMLGAHARKAFEDGVAREAFSDQRGALKAMVDEAVERLREAGEFLTEHLRSLRDAIRPGDSTTSRAAQSPQQDDEPVAGPSSPSMR</sequence>
<accession>A0A2S6NG88</accession>
<dbReference type="InterPro" id="IPR014862">
    <property type="entry name" value="TrwC"/>
</dbReference>
<feature type="compositionally biased region" description="Polar residues" evidence="1">
    <location>
        <begin position="1028"/>
        <end position="1039"/>
    </location>
</feature>
<dbReference type="InterPro" id="IPR027417">
    <property type="entry name" value="P-loop_NTPase"/>
</dbReference>
<dbReference type="NCBIfam" id="NF041492">
    <property type="entry name" value="MobF"/>
    <property type="match status" value="1"/>
</dbReference>
<dbReference type="Pfam" id="PF13604">
    <property type="entry name" value="AAA_30"/>
    <property type="match status" value="1"/>
</dbReference>
<evidence type="ECO:0000259" key="2">
    <source>
        <dbReference type="Pfam" id="PF08751"/>
    </source>
</evidence>
<evidence type="ECO:0000256" key="1">
    <source>
        <dbReference type="SAM" id="MobiDB-lite"/>
    </source>
</evidence>
<reference evidence="3 4" key="1">
    <citation type="journal article" date="2018" name="Arch. Microbiol.">
        <title>New insights into the metabolic potential of the phototrophic purple bacterium Rhodopila globiformis DSM 161(T) from its draft genome sequence and evidence for a vanadium-dependent nitrogenase.</title>
        <authorList>
            <person name="Imhoff J.F."/>
            <person name="Rahn T."/>
            <person name="Kunzel S."/>
            <person name="Neulinger S.C."/>
        </authorList>
    </citation>
    <scope>NUCLEOTIDE SEQUENCE [LARGE SCALE GENOMIC DNA]</scope>
    <source>
        <strain evidence="3 4">DSM 16996</strain>
    </source>
</reference>
<evidence type="ECO:0000313" key="3">
    <source>
        <dbReference type="EMBL" id="PPQ33665.1"/>
    </source>
</evidence>
<gene>
    <name evidence="3" type="ORF">CCR94_01015</name>
</gene>
<dbReference type="RefSeq" id="WP_104506031.1">
    <property type="nucleotide sequence ID" value="NZ_JACIGC010000042.1"/>
</dbReference>
<proteinExistence type="predicted"/>
<dbReference type="SUPFAM" id="SSF52540">
    <property type="entry name" value="P-loop containing nucleoside triphosphate hydrolases"/>
    <property type="match status" value="2"/>
</dbReference>
<dbReference type="Gene3D" id="3.40.50.300">
    <property type="entry name" value="P-loop containing nucleotide triphosphate hydrolases"/>
    <property type="match status" value="1"/>
</dbReference>
<keyword evidence="4" id="KW-1185">Reference proteome</keyword>
<protein>
    <recommendedName>
        <fullName evidence="2">TrwC relaxase domain-containing protein</fullName>
    </recommendedName>
</protein>